<gene>
    <name evidence="1" type="ORF">J5Y09_17095</name>
</gene>
<dbReference type="RefSeq" id="WP_209353032.1">
    <property type="nucleotide sequence ID" value="NZ_JAGIYZ010000017.1"/>
</dbReference>
<dbReference type="EMBL" id="JAGIYZ010000017">
    <property type="protein sequence ID" value="MBP0465646.1"/>
    <property type="molecule type" value="Genomic_DNA"/>
</dbReference>
<proteinExistence type="predicted"/>
<protein>
    <submittedName>
        <fullName evidence="1">Uncharacterized protein</fullName>
    </submittedName>
</protein>
<dbReference type="Proteomes" id="UP000680815">
    <property type="component" value="Unassembled WGS sequence"/>
</dbReference>
<evidence type="ECO:0000313" key="1">
    <source>
        <dbReference type="EMBL" id="MBP0465646.1"/>
    </source>
</evidence>
<comment type="caution">
    <text evidence="1">The sequence shown here is derived from an EMBL/GenBank/DDBJ whole genome shotgun (WGS) entry which is preliminary data.</text>
</comment>
<keyword evidence="2" id="KW-1185">Reference proteome</keyword>
<name>A0ABS4AW96_9PROT</name>
<evidence type="ECO:0000313" key="2">
    <source>
        <dbReference type="Proteomes" id="UP000680815"/>
    </source>
</evidence>
<organism evidence="1 2">
    <name type="scientific">Roseomonas nitratireducens</name>
    <dbReference type="NCBI Taxonomy" id="2820810"/>
    <lineage>
        <taxon>Bacteria</taxon>
        <taxon>Pseudomonadati</taxon>
        <taxon>Pseudomonadota</taxon>
        <taxon>Alphaproteobacteria</taxon>
        <taxon>Acetobacterales</taxon>
        <taxon>Roseomonadaceae</taxon>
        <taxon>Roseomonas</taxon>
    </lineage>
</organism>
<accession>A0ABS4AW96</accession>
<sequence>MPEALTDNMDGVAVATDAGRAHIAVPTGMTDPVRYAQAAVERALAEAHEAGDAFAVRLLGAVVGVLAIVPRTDASH</sequence>
<reference evidence="1 2" key="1">
    <citation type="submission" date="2021-03" db="EMBL/GenBank/DDBJ databases">
        <authorList>
            <person name="So Y."/>
        </authorList>
    </citation>
    <scope>NUCLEOTIDE SEQUENCE [LARGE SCALE GENOMIC DNA]</scope>
    <source>
        <strain evidence="1 2">PWR1</strain>
    </source>
</reference>